<evidence type="ECO:0000313" key="1">
    <source>
        <dbReference type="EMBL" id="DAF65260.1"/>
    </source>
</evidence>
<proteinExistence type="predicted"/>
<dbReference type="EMBL" id="BK032876">
    <property type="protein sequence ID" value="DAF65260.1"/>
    <property type="molecule type" value="Genomic_DNA"/>
</dbReference>
<sequence>MNVGEKIDYMIQCLKVAKAEYDYMADYIANEPTERQELRKFLDTHRNQNKALIKENLKNVARMGFQLANEVK</sequence>
<protein>
    <submittedName>
        <fullName evidence="1">Uncharacterized protein</fullName>
    </submittedName>
</protein>
<accession>A0A8S5TQ54</accession>
<reference evidence="1" key="1">
    <citation type="journal article" date="2021" name="Proc. Natl. Acad. Sci. U.S.A.">
        <title>A Catalog of Tens of Thousands of Viruses from Human Metagenomes Reveals Hidden Associations with Chronic Diseases.</title>
        <authorList>
            <person name="Tisza M.J."/>
            <person name="Buck C.B."/>
        </authorList>
    </citation>
    <scope>NUCLEOTIDE SEQUENCE</scope>
    <source>
        <strain evidence="1">CtCXW4</strain>
    </source>
</reference>
<name>A0A8S5TQ54_9CAUD</name>
<organism evidence="1">
    <name type="scientific">Myoviridae sp. ctCXW4</name>
    <dbReference type="NCBI Taxonomy" id="2827669"/>
    <lineage>
        <taxon>Viruses</taxon>
        <taxon>Duplodnaviria</taxon>
        <taxon>Heunggongvirae</taxon>
        <taxon>Uroviricota</taxon>
        <taxon>Caudoviricetes</taxon>
    </lineage>
</organism>